<dbReference type="Gene3D" id="1.10.3660.10">
    <property type="entry name" value="6-phosphogluconate dehydrogenase C-terminal like domain"/>
    <property type="match status" value="1"/>
</dbReference>
<dbReference type="InterPro" id="IPR002912">
    <property type="entry name" value="ACT_dom"/>
</dbReference>
<evidence type="ECO:0000256" key="7">
    <source>
        <dbReference type="ARBA" id="ARBA00023141"/>
    </source>
</evidence>
<dbReference type="GO" id="GO:0006571">
    <property type="term" value="P:tyrosine biosynthetic process"/>
    <property type="evidence" value="ECO:0007669"/>
    <property type="project" value="UniProtKB-KW"/>
</dbReference>
<evidence type="ECO:0000256" key="6">
    <source>
        <dbReference type="ARBA" id="ARBA00023027"/>
    </source>
</evidence>
<dbReference type="Gene3D" id="3.40.50.720">
    <property type="entry name" value="NAD(P)-binding Rossmann-like Domain"/>
    <property type="match status" value="1"/>
</dbReference>
<dbReference type="GO" id="GO:0008977">
    <property type="term" value="F:prephenate dehydrogenase (NAD+) activity"/>
    <property type="evidence" value="ECO:0007669"/>
    <property type="project" value="UniProtKB-EC"/>
</dbReference>
<keyword evidence="4" id="KW-0827">Tyrosine biosynthesis</keyword>
<dbReference type="NCBIfam" id="NF006457">
    <property type="entry name" value="PRK08818.1"/>
    <property type="match status" value="1"/>
</dbReference>
<keyword evidence="5" id="KW-0560">Oxidoreductase</keyword>
<dbReference type="Proteomes" id="UP001364472">
    <property type="component" value="Unassembled WGS sequence"/>
</dbReference>
<dbReference type="InterPro" id="IPR008927">
    <property type="entry name" value="6-PGluconate_DH-like_C_sf"/>
</dbReference>
<accession>A0AAW9R571</accession>
<dbReference type="PROSITE" id="PS51671">
    <property type="entry name" value="ACT"/>
    <property type="match status" value="1"/>
</dbReference>
<dbReference type="SUPFAM" id="SSF48179">
    <property type="entry name" value="6-phosphogluconate dehydrogenase C-terminal domain-like"/>
    <property type="match status" value="1"/>
</dbReference>
<dbReference type="GO" id="GO:0004665">
    <property type="term" value="F:prephenate dehydrogenase (NADP+) activity"/>
    <property type="evidence" value="ECO:0007669"/>
    <property type="project" value="InterPro"/>
</dbReference>
<dbReference type="GO" id="GO:0070403">
    <property type="term" value="F:NAD+ binding"/>
    <property type="evidence" value="ECO:0007669"/>
    <property type="project" value="TreeGrafter"/>
</dbReference>
<keyword evidence="12" id="KW-1185">Reference proteome</keyword>
<organism evidence="11 12">
    <name type="scientific">Denitratimonas tolerans</name>
    <dbReference type="NCBI Taxonomy" id="1338420"/>
    <lineage>
        <taxon>Bacteria</taxon>
        <taxon>Pseudomonadati</taxon>
        <taxon>Pseudomonadota</taxon>
        <taxon>Gammaproteobacteria</taxon>
        <taxon>Lysobacterales</taxon>
        <taxon>Lysobacteraceae</taxon>
        <taxon>Denitratimonas</taxon>
    </lineage>
</organism>
<protein>
    <recommendedName>
        <fullName evidence="3">Prephenate dehydrogenase</fullName>
        <ecNumber evidence="2">1.3.1.12</ecNumber>
    </recommendedName>
</protein>
<dbReference type="InterPro" id="IPR046825">
    <property type="entry name" value="PDH_C"/>
</dbReference>
<dbReference type="PROSITE" id="PS51176">
    <property type="entry name" value="PDH_ADH"/>
    <property type="match status" value="1"/>
</dbReference>
<keyword evidence="7" id="KW-0028">Amino-acid biosynthesis</keyword>
<dbReference type="InterPro" id="IPR045865">
    <property type="entry name" value="ACT-like_dom_sf"/>
</dbReference>
<evidence type="ECO:0000256" key="2">
    <source>
        <dbReference type="ARBA" id="ARBA00012068"/>
    </source>
</evidence>
<feature type="domain" description="Prephenate/arogenate dehydrogenase" evidence="9">
    <location>
        <begin position="5"/>
        <end position="277"/>
    </location>
</feature>
<dbReference type="InterPro" id="IPR050812">
    <property type="entry name" value="Preph/Arog_dehydrog"/>
</dbReference>
<dbReference type="InterPro" id="IPR003099">
    <property type="entry name" value="Prephen_DH"/>
</dbReference>
<comment type="pathway">
    <text evidence="1">Amino-acid biosynthesis; L-tyrosine biosynthesis; (4-hydroxyphenyl)pyruvate from prephenate (NAD(+) route): step 1/1.</text>
</comment>
<evidence type="ECO:0000313" key="12">
    <source>
        <dbReference type="Proteomes" id="UP001364472"/>
    </source>
</evidence>
<keyword evidence="6" id="KW-0520">NAD</keyword>
<proteinExistence type="predicted"/>
<evidence type="ECO:0000256" key="3">
    <source>
        <dbReference type="ARBA" id="ARBA00016891"/>
    </source>
</evidence>
<evidence type="ECO:0000256" key="1">
    <source>
        <dbReference type="ARBA" id="ARBA00005067"/>
    </source>
</evidence>
<dbReference type="EC" id="1.3.1.12" evidence="2"/>
<dbReference type="PANTHER" id="PTHR21363">
    <property type="entry name" value="PREPHENATE DEHYDROGENASE"/>
    <property type="match status" value="1"/>
</dbReference>
<dbReference type="Gene3D" id="3.30.70.260">
    <property type="match status" value="1"/>
</dbReference>
<evidence type="ECO:0000256" key="8">
    <source>
        <dbReference type="ARBA" id="ARBA00049260"/>
    </source>
</evidence>
<name>A0AAW9R571_9GAMM</name>
<evidence type="ECO:0000256" key="5">
    <source>
        <dbReference type="ARBA" id="ARBA00023002"/>
    </source>
</evidence>
<evidence type="ECO:0000259" key="10">
    <source>
        <dbReference type="PROSITE" id="PS51671"/>
    </source>
</evidence>
<evidence type="ECO:0000259" key="9">
    <source>
        <dbReference type="PROSITE" id="PS51176"/>
    </source>
</evidence>
<dbReference type="Pfam" id="PF20463">
    <property type="entry name" value="PDH_C"/>
    <property type="match status" value="1"/>
</dbReference>
<gene>
    <name evidence="11" type="ORF">WB794_05125</name>
</gene>
<dbReference type="AlphaFoldDB" id="A0AAW9R571"/>
<dbReference type="SUPFAM" id="SSF55021">
    <property type="entry name" value="ACT-like"/>
    <property type="match status" value="1"/>
</dbReference>
<dbReference type="RefSeq" id="WP_337334770.1">
    <property type="nucleotide sequence ID" value="NZ_JBBDHC010000005.1"/>
</dbReference>
<dbReference type="EMBL" id="JBBDHC010000005">
    <property type="protein sequence ID" value="MEJ1249054.1"/>
    <property type="molecule type" value="Genomic_DNA"/>
</dbReference>
<comment type="caution">
    <text evidence="11">The sequence shown here is derived from an EMBL/GenBank/DDBJ whole genome shotgun (WGS) entry which is preliminary data.</text>
</comment>
<dbReference type="InterPro" id="IPR036291">
    <property type="entry name" value="NAD(P)-bd_dom_sf"/>
</dbReference>
<reference evidence="11 12" key="1">
    <citation type="journal article" date="2016" name="Antonie Van Leeuwenhoek">
        <title>Denitratimonas tolerans gen. nov., sp. nov., a denitrifying bacterium isolated from a bioreactor for tannery wastewater treatment.</title>
        <authorList>
            <person name="Han S.I."/>
            <person name="Kim J.O."/>
            <person name="Lee Y.R."/>
            <person name="Ekpeghere K.I."/>
            <person name="Koh S.C."/>
            <person name="Whang K.S."/>
        </authorList>
    </citation>
    <scope>NUCLEOTIDE SEQUENCE [LARGE SCALE GENOMIC DNA]</scope>
    <source>
        <strain evidence="11 12">KACC 17565</strain>
    </source>
</reference>
<evidence type="ECO:0000256" key="4">
    <source>
        <dbReference type="ARBA" id="ARBA00022498"/>
    </source>
</evidence>
<dbReference type="SUPFAM" id="SSF51735">
    <property type="entry name" value="NAD(P)-binding Rossmann-fold domains"/>
    <property type="match status" value="1"/>
</dbReference>
<dbReference type="PANTHER" id="PTHR21363:SF0">
    <property type="entry name" value="PREPHENATE DEHYDROGENASE [NADP(+)]"/>
    <property type="match status" value="1"/>
</dbReference>
<keyword evidence="7" id="KW-0057">Aromatic amino acid biosynthesis</keyword>
<feature type="domain" description="ACT" evidence="10">
    <location>
        <begin position="298"/>
        <end position="375"/>
    </location>
</feature>
<sequence length="375" mass="40491">MTSSPTIGLIGSEGSYGRWLRRFFETRMGLAVLGSDPGKPGTVEPEELIARCRVLVFCAPIRHTPAIIADYVKRAGGRERGALWLDVTSIKETPVAAMLASQAEVVGLHPMTAAPKAPTLKGRAMVVCEARLDVWRGWLAGFLGALRAQCVRATPEQHDRIMALVQAMVHATHLAQGGVLGEYADRLGGLEALLPFRSASFELDTAMLSRILAMNPAIYEDIQFCNPYAGPMLGALVRQIEGLRGLVARGDDAARADFRRRFFTDAHAALGEPAIAEGNYTFERVGYLLADLAGERSVSMHLPEDQAGSLRRLLHAFERQGVSIASIHSSRTPAGEVHFRLGFDADVAAAAVSAALARIETEGIGRLLERSPELT</sequence>
<evidence type="ECO:0000313" key="11">
    <source>
        <dbReference type="EMBL" id="MEJ1249054.1"/>
    </source>
</evidence>
<comment type="catalytic activity">
    <reaction evidence="8">
        <text>prephenate + NAD(+) = 3-(4-hydroxyphenyl)pyruvate + CO2 + NADH</text>
        <dbReference type="Rhea" id="RHEA:13869"/>
        <dbReference type="ChEBI" id="CHEBI:16526"/>
        <dbReference type="ChEBI" id="CHEBI:29934"/>
        <dbReference type="ChEBI" id="CHEBI:36242"/>
        <dbReference type="ChEBI" id="CHEBI:57540"/>
        <dbReference type="ChEBI" id="CHEBI:57945"/>
        <dbReference type="EC" id="1.3.1.12"/>
    </reaction>
</comment>